<evidence type="ECO:0000256" key="1">
    <source>
        <dbReference type="SAM" id="MobiDB-lite"/>
    </source>
</evidence>
<feature type="region of interest" description="Disordered" evidence="1">
    <location>
        <begin position="181"/>
        <end position="200"/>
    </location>
</feature>
<organism evidence="2 3">
    <name type="scientific">Mycena pura</name>
    <dbReference type="NCBI Taxonomy" id="153505"/>
    <lineage>
        <taxon>Eukaryota</taxon>
        <taxon>Fungi</taxon>
        <taxon>Dikarya</taxon>
        <taxon>Basidiomycota</taxon>
        <taxon>Agaricomycotina</taxon>
        <taxon>Agaricomycetes</taxon>
        <taxon>Agaricomycetidae</taxon>
        <taxon>Agaricales</taxon>
        <taxon>Marasmiineae</taxon>
        <taxon>Mycenaceae</taxon>
        <taxon>Mycena</taxon>
    </lineage>
</organism>
<proteinExistence type="predicted"/>
<name>A0AAD6VBQ4_9AGAR</name>
<gene>
    <name evidence="2" type="ORF">GGX14DRAFT_635590</name>
</gene>
<feature type="region of interest" description="Disordered" evidence="1">
    <location>
        <begin position="112"/>
        <end position="144"/>
    </location>
</feature>
<comment type="caution">
    <text evidence="2">The sequence shown here is derived from an EMBL/GenBank/DDBJ whole genome shotgun (WGS) entry which is preliminary data.</text>
</comment>
<accession>A0AAD6VBQ4</accession>
<sequence length="227" mass="24678">MHRAPANPRCTVRCVYRCCGPCPSLRHIHVVVVVATESLAVGRLWHRQVVCSSTHHSPAPHLCLRAVVLSLDHHRSLSACGARRASHGRITQFCAAASLPAMMVGRRPLRVPHPASTSAPQGIARARTAPPAMPSPSPARRTPDVTPLRVGPAHLVSTPLPYLLRLALWPRFYSAGLRPAWASESSPSFGRRSKRAPTLSTQRVVVLQRPPYNMSGEDAVDLGKHLV</sequence>
<evidence type="ECO:0000313" key="3">
    <source>
        <dbReference type="Proteomes" id="UP001219525"/>
    </source>
</evidence>
<protein>
    <submittedName>
        <fullName evidence="2">Uncharacterized protein</fullName>
    </submittedName>
</protein>
<dbReference type="Proteomes" id="UP001219525">
    <property type="component" value="Unassembled WGS sequence"/>
</dbReference>
<evidence type="ECO:0000313" key="2">
    <source>
        <dbReference type="EMBL" id="KAJ7207589.1"/>
    </source>
</evidence>
<reference evidence="2" key="1">
    <citation type="submission" date="2023-03" db="EMBL/GenBank/DDBJ databases">
        <title>Massive genome expansion in bonnet fungi (Mycena s.s.) driven by repeated elements and novel gene families across ecological guilds.</title>
        <authorList>
            <consortium name="Lawrence Berkeley National Laboratory"/>
            <person name="Harder C.B."/>
            <person name="Miyauchi S."/>
            <person name="Viragh M."/>
            <person name="Kuo A."/>
            <person name="Thoen E."/>
            <person name="Andreopoulos B."/>
            <person name="Lu D."/>
            <person name="Skrede I."/>
            <person name="Drula E."/>
            <person name="Henrissat B."/>
            <person name="Morin E."/>
            <person name="Kohler A."/>
            <person name="Barry K."/>
            <person name="LaButti K."/>
            <person name="Morin E."/>
            <person name="Salamov A."/>
            <person name="Lipzen A."/>
            <person name="Mereny Z."/>
            <person name="Hegedus B."/>
            <person name="Baldrian P."/>
            <person name="Stursova M."/>
            <person name="Weitz H."/>
            <person name="Taylor A."/>
            <person name="Grigoriev I.V."/>
            <person name="Nagy L.G."/>
            <person name="Martin F."/>
            <person name="Kauserud H."/>
        </authorList>
    </citation>
    <scope>NUCLEOTIDE SEQUENCE</scope>
    <source>
        <strain evidence="2">9144</strain>
    </source>
</reference>
<keyword evidence="3" id="KW-1185">Reference proteome</keyword>
<dbReference type="AlphaFoldDB" id="A0AAD6VBQ4"/>
<dbReference type="EMBL" id="JARJCW010000036">
    <property type="protein sequence ID" value="KAJ7207589.1"/>
    <property type="molecule type" value="Genomic_DNA"/>
</dbReference>